<proteinExistence type="predicted"/>
<feature type="signal peptide" evidence="1">
    <location>
        <begin position="1"/>
        <end position="22"/>
    </location>
</feature>
<reference evidence="2 3" key="1">
    <citation type="submission" date="2017-01" db="EMBL/GenBank/DDBJ databases">
        <title>The recent genome duplication of the halophilic yeast Hortaea werneckii: insights from long-read sequencing.</title>
        <authorList>
            <person name="Sinha S."/>
            <person name="Flibotte S."/>
            <person name="Neira M."/>
            <person name="Lenassi M."/>
            <person name="Gostincar C."/>
            <person name="Stajich J.E."/>
            <person name="Nislow C.E."/>
        </authorList>
    </citation>
    <scope>NUCLEOTIDE SEQUENCE [LARGE SCALE GENOMIC DNA]</scope>
    <source>
        <strain evidence="2 3">EXF-2000</strain>
    </source>
</reference>
<sequence length="272" mass="28662">MIGLKVSRIGFTLAFWSITAVGLPGIQPDSVPKLVPEDEVPPPPTGDEGLIGDHIPTDVLPNEVTSESLLFVPSEAELNKHNDFVLESTPELSNVLGGRGNGSSLDKRQYQCSQWTSSTFRDTLECGDGTCSVGRTLTHTYSFGWSASASAAGWITGGFSVQQSVSSGNAYTRDGGPGESVCLWKHIGHTAYTVQNQDCNSCTGCQSRGGEYVMTSPNSNNIGTDFIVCVATLAAFAARITGSTAFGLEGHSCVSCHAMSDESNGHIFLRGG</sequence>
<feature type="chain" id="PRO_5012871133" evidence="1">
    <location>
        <begin position="23"/>
        <end position="272"/>
    </location>
</feature>
<dbReference type="AlphaFoldDB" id="A0A1Z5TQE9"/>
<name>A0A1Z5TQE9_HORWE</name>
<evidence type="ECO:0000313" key="2">
    <source>
        <dbReference type="EMBL" id="OTA38224.1"/>
    </source>
</evidence>
<dbReference type="VEuPathDB" id="FungiDB:BTJ68_01603"/>
<accession>A0A1Z5TQE9</accession>
<evidence type="ECO:0000313" key="3">
    <source>
        <dbReference type="Proteomes" id="UP000194280"/>
    </source>
</evidence>
<organism evidence="2 3">
    <name type="scientific">Hortaea werneckii EXF-2000</name>
    <dbReference type="NCBI Taxonomy" id="1157616"/>
    <lineage>
        <taxon>Eukaryota</taxon>
        <taxon>Fungi</taxon>
        <taxon>Dikarya</taxon>
        <taxon>Ascomycota</taxon>
        <taxon>Pezizomycotina</taxon>
        <taxon>Dothideomycetes</taxon>
        <taxon>Dothideomycetidae</taxon>
        <taxon>Mycosphaerellales</taxon>
        <taxon>Teratosphaeriaceae</taxon>
        <taxon>Hortaea</taxon>
    </lineage>
</organism>
<dbReference type="Proteomes" id="UP000194280">
    <property type="component" value="Unassembled WGS sequence"/>
</dbReference>
<gene>
    <name evidence="2" type="ORF">BTJ68_01603</name>
</gene>
<dbReference type="OrthoDB" id="3641682at2759"/>
<protein>
    <submittedName>
        <fullName evidence="2">Uncharacterized protein</fullName>
    </submittedName>
</protein>
<evidence type="ECO:0000256" key="1">
    <source>
        <dbReference type="SAM" id="SignalP"/>
    </source>
</evidence>
<comment type="caution">
    <text evidence="2">The sequence shown here is derived from an EMBL/GenBank/DDBJ whole genome shotgun (WGS) entry which is preliminary data.</text>
</comment>
<keyword evidence="1" id="KW-0732">Signal</keyword>
<dbReference type="EMBL" id="MUNK01000012">
    <property type="protein sequence ID" value="OTA38224.1"/>
    <property type="molecule type" value="Genomic_DNA"/>
</dbReference>
<dbReference type="InParanoid" id="A0A1Z5TQE9"/>
<keyword evidence="3" id="KW-1185">Reference proteome</keyword>